<name>A0A449AIB2_9BACT</name>
<evidence type="ECO:0000256" key="1">
    <source>
        <dbReference type="SAM" id="Phobius"/>
    </source>
</evidence>
<accession>A0A449AIB2</accession>
<evidence type="ECO:0000313" key="3">
    <source>
        <dbReference type="Proteomes" id="UP000289506"/>
    </source>
</evidence>
<sequence length="607" mass="70675">MGHIKNFFSFKNIKNILVLGLALFIAIIVFLLVGFKVGTPFKPTFYNYKSYISKVNEAKINQSFDYKTFNEIDEFTVGLINNKAIAGIGSDFQTINLIKKGYIKKVNFEKLLNRKINDSNELKQILQKIYTPIVFKHLESYDEELKTDEFGNLYNKPKHLWEYFVPYFQQDGVIAYNSLKASDKSNEFISNEKIIENYKKVINKSSITNFKDNIKPYSLFNILNTLKNNNYNNLVITDAVRVNMLYGSPYKFTNNKIVSNYGSIVNENNYKILVDSFIDLIQNSTNKKIDDKAISFNGDGLEILRSLIDPSRKDITASIMFNGDALDAYYSEDNGFNIKDKNQDIIPVPKGTIKVIKFSENVLLVDGLVVSKNISNANEDILYQTLRNSIYANIEAAYTYNDEKAFQTKLYDDYLNILFRDKFIKIFNQNKLNRDGLVKFDEFKSKLRKIFDSTLNDLIDNSELEKFKIFVQDLFSTKNNDSEVYKIIFKKILNINTDISEKKLIDKTSFVLSHIDFKNESWNEFLIEKYPNLENFTFINYTPSNIAEYDVIKRNYFINENNTFDKTAISIFEVNTSDNNIKHQRIRGVSEKTQSLLNTYYNLQIKH</sequence>
<geneLocation type="plasmid" evidence="2 3">
    <name>13</name>
</geneLocation>
<dbReference type="Proteomes" id="UP000289506">
    <property type="component" value="Plasmid 13"/>
</dbReference>
<reference evidence="2 3" key="1">
    <citation type="submission" date="2019-01" db="EMBL/GenBank/DDBJ databases">
        <authorList>
            <consortium name="Pathogen Informatics"/>
        </authorList>
    </citation>
    <scope>NUCLEOTIDE SEQUENCE [LARGE SCALE GENOMIC DNA]</scope>
    <source>
        <strain evidence="2 3">NCTC10142</strain>
        <plasmid evidence="3">13</plasmid>
    </source>
</reference>
<evidence type="ECO:0008006" key="4">
    <source>
        <dbReference type="Google" id="ProtNLM"/>
    </source>
</evidence>
<dbReference type="AlphaFoldDB" id="A0A449AIB2"/>
<dbReference type="GO" id="GO:0016020">
    <property type="term" value="C:membrane"/>
    <property type="evidence" value="ECO:0007669"/>
    <property type="project" value="InterPro"/>
</dbReference>
<dbReference type="EMBL" id="LR214986">
    <property type="protein sequence ID" value="VEU64744.1"/>
    <property type="molecule type" value="Genomic_DNA"/>
</dbReference>
<evidence type="ECO:0000313" key="2">
    <source>
        <dbReference type="EMBL" id="VEU64744.1"/>
    </source>
</evidence>
<organism evidence="2 3">
    <name type="scientific">Mycoplasmopsis cynos</name>
    <dbReference type="NCBI Taxonomy" id="171284"/>
    <lineage>
        <taxon>Bacteria</taxon>
        <taxon>Bacillati</taxon>
        <taxon>Mycoplasmatota</taxon>
        <taxon>Mycoplasmoidales</taxon>
        <taxon>Metamycoplasmataceae</taxon>
        <taxon>Mycoplasmopsis</taxon>
    </lineage>
</organism>
<keyword evidence="2" id="KW-0614">Plasmid</keyword>
<proteinExistence type="predicted"/>
<gene>
    <name evidence="2" type="ORF">NCTC10142_00504</name>
</gene>
<dbReference type="PRINTS" id="PR00905">
    <property type="entry name" value="MG045FAMILY"/>
</dbReference>
<feature type="transmembrane region" description="Helical" evidence="1">
    <location>
        <begin position="16"/>
        <end position="35"/>
    </location>
</feature>
<keyword evidence="1" id="KW-0472">Membrane</keyword>
<dbReference type="InterPro" id="IPR000044">
    <property type="entry name" value="Uncharacterised_lipoprot_MG045"/>
</dbReference>
<dbReference type="RefSeq" id="WP_129720620.1">
    <property type="nucleotide sequence ID" value="NZ_LR214986.1"/>
</dbReference>
<keyword evidence="1" id="KW-1133">Transmembrane helix</keyword>
<protein>
    <recommendedName>
        <fullName evidence="4">Spermidine/putrescine transport system substrate-binding protein</fullName>
    </recommendedName>
</protein>
<keyword evidence="1" id="KW-0812">Transmembrane</keyword>